<comment type="subcellular location">
    <subcellularLocation>
        <location evidence="1 3">Nucleus</location>
    </subcellularLocation>
</comment>
<proteinExistence type="predicted"/>
<dbReference type="GO" id="GO:0005634">
    <property type="term" value="C:nucleus"/>
    <property type="evidence" value="ECO:0007669"/>
    <property type="project" value="UniProtKB-SubCell"/>
</dbReference>
<sequence>VQYKRKPVKTETPPPFIDDNSERVFTCESTGHSGYTFFEAMESEQEAAQEIDSTLPEALRARVLEWVQFMTIPRMDDLVNQVFDHFREHYSVGDRVVLDTEQGKRPGLIKSMTDTSRLHSMFNGQFNEEFRSYTYICAMDNGEELTRYKASELLRDRRVYSKIILKQFLRSAITRDPWHGAPWMVKDHLAKRYNIPTKLPDAKTREAIVAAKKAAIADRAAVILGPDGGSPPVNFPNAGNYQMNGIRPMQGNGQGPNSIGLYSGGQPQPHGLAGAPVPIPPYPYTGPANHYVGPPPHLHDALSHQPPLVQNGPLPPHLQQIANASRLPLPPNASPSSNVAGQVSANIPPHLAQQIPPQGPGGLPISLPFQNNFMQYQTLAPPQHLQQQHPIPAPRTTFEPVKYPIDDLRIKQPRVNVARPALKFFSDDVPEGNEAPDEDNGTGILMKSIGPILTIWETLNVHDGVYSLDSFTLDDFVEAMGYSAEEPECELLVEVHCAVLKQYVNSSGKLQIQLPNVVEDDESSDEEDDESREATPEPEPPKRTTRSSLRKSEVAEIVEKARTPTPEPPKQIHKAAEFVAEYDWVEECQERKFRDGGWQAMLVAVLHRLSYNPSQKEDCDEILAQLVPPDEDPSIENIADNYLNMDVNLRVTALDIILRLTVTTDEFRELLQTAAQDMTNLRKEKIEFQRKRKELADEMFKLDIERKIALPLNTPQSPTESKDTPDVSMVDAEDAKEDEGASETEEEVQTSRKIRKAVKQTKRKRDSEVAKKEKAKKAKAEAAKTKQQKDWEKLLDDIEKKKEQLRECEANIQELDDDLREAKVHRSMILGKDRFLNKYYWFEHNGMPFGGVPQSSTAEYGYANGRVWVQGPDEMEFQPNLTEEACKLDQQEFGWTVPLRKSLEEGPTHLTNSREWGYYDDPEDIEKLIAWLDERGTREKALRKELVMFKERIAEYMAKLKEHLGDAKDDDEDQEMEDEEEDEEVEAPKTRSTRNKASTSAEKEREEDEEPRCLAWTNSIMRDRQGHNHSEEYEPPKRGRKGTAKVTKGKGRK</sequence>
<evidence type="ECO:0000256" key="4">
    <source>
        <dbReference type="SAM" id="Coils"/>
    </source>
</evidence>
<evidence type="ECO:0008006" key="10">
    <source>
        <dbReference type="Google" id="ProtNLM"/>
    </source>
</evidence>
<evidence type="ECO:0000256" key="2">
    <source>
        <dbReference type="ARBA" id="ARBA00023242"/>
    </source>
</evidence>
<dbReference type="GO" id="GO:0000785">
    <property type="term" value="C:chromatin"/>
    <property type="evidence" value="ECO:0007669"/>
    <property type="project" value="UniProtKB-ARBA"/>
</dbReference>
<feature type="compositionally biased region" description="Basic and acidic residues" evidence="5">
    <location>
        <begin position="1021"/>
        <end position="1037"/>
    </location>
</feature>
<dbReference type="InterPro" id="IPR013136">
    <property type="entry name" value="WSTF_Acf1_Cbp146"/>
</dbReference>
<dbReference type="Proteomes" id="UP001280581">
    <property type="component" value="Unassembled WGS sequence"/>
</dbReference>
<dbReference type="PANTHER" id="PTHR32075">
    <property type="entry name" value="ISWI CHROMATIN-REMODELING COMPLEX SUBUNIT YPL216W-RELATED"/>
    <property type="match status" value="1"/>
</dbReference>
<dbReference type="InterPro" id="IPR028941">
    <property type="entry name" value="WHIM2_dom"/>
</dbReference>
<feature type="compositionally biased region" description="Basic and acidic residues" evidence="5">
    <location>
        <begin position="765"/>
        <end position="786"/>
    </location>
</feature>
<dbReference type="PROSITE" id="PS51136">
    <property type="entry name" value="WAC"/>
    <property type="match status" value="1"/>
</dbReference>
<feature type="compositionally biased region" description="Acidic residues" evidence="5">
    <location>
        <begin position="731"/>
        <end position="748"/>
    </location>
</feature>
<comment type="caution">
    <text evidence="8">The sequence shown here is derived from an EMBL/GenBank/DDBJ whole genome shotgun (WGS) entry which is preliminary data.</text>
</comment>
<accession>A0AAN6M1Y1</accession>
<evidence type="ECO:0000259" key="6">
    <source>
        <dbReference type="PROSITE" id="PS50827"/>
    </source>
</evidence>
<feature type="compositionally biased region" description="Basic and acidic residues" evidence="5">
    <location>
        <begin position="532"/>
        <end position="542"/>
    </location>
</feature>
<dbReference type="GO" id="GO:0000781">
    <property type="term" value="C:chromosome, telomeric region"/>
    <property type="evidence" value="ECO:0007669"/>
    <property type="project" value="GOC"/>
</dbReference>
<name>A0AAN6M1Y1_9PLEO</name>
<evidence type="ECO:0000256" key="1">
    <source>
        <dbReference type="ARBA" id="ARBA00004123"/>
    </source>
</evidence>
<feature type="non-terminal residue" evidence="8">
    <location>
        <position position="1"/>
    </location>
</feature>
<dbReference type="PANTHER" id="PTHR32075:SF6">
    <property type="entry name" value="ISWI CHROMATIN-REMODELING COMPLEX SUBUNIT YPL216W-RELATED"/>
    <property type="match status" value="1"/>
</dbReference>
<dbReference type="EMBL" id="WVTA01000004">
    <property type="protein sequence ID" value="KAK3214353.1"/>
    <property type="molecule type" value="Genomic_DNA"/>
</dbReference>
<feature type="region of interest" description="Disordered" evidence="5">
    <location>
        <begin position="964"/>
        <end position="1053"/>
    </location>
</feature>
<evidence type="ECO:0000256" key="3">
    <source>
        <dbReference type="PROSITE-ProRule" id="PRU00475"/>
    </source>
</evidence>
<feature type="region of interest" description="Disordered" evidence="5">
    <location>
        <begin position="514"/>
        <end position="553"/>
    </location>
</feature>
<evidence type="ECO:0000256" key="5">
    <source>
        <dbReference type="SAM" id="MobiDB-lite"/>
    </source>
</evidence>
<evidence type="ECO:0000313" key="9">
    <source>
        <dbReference type="Proteomes" id="UP001280581"/>
    </source>
</evidence>
<dbReference type="Pfam" id="PF10537">
    <property type="entry name" value="WAC_Acf1_DNA_bd"/>
    <property type="match status" value="1"/>
</dbReference>
<feature type="domain" description="WAC" evidence="7">
    <location>
        <begin position="1"/>
        <end position="104"/>
    </location>
</feature>
<evidence type="ECO:0000259" key="7">
    <source>
        <dbReference type="PROSITE" id="PS51136"/>
    </source>
</evidence>
<protein>
    <recommendedName>
        <fullName evidence="10">WAC domain-containing protein</fullName>
    </recommendedName>
</protein>
<feature type="coiled-coil region" evidence="4">
    <location>
        <begin position="664"/>
        <end position="698"/>
    </location>
</feature>
<dbReference type="PROSITE" id="PS50827">
    <property type="entry name" value="DDT"/>
    <property type="match status" value="1"/>
</dbReference>
<feature type="compositionally biased region" description="Acidic residues" evidence="5">
    <location>
        <begin position="518"/>
        <end position="531"/>
    </location>
</feature>
<keyword evidence="9" id="KW-1185">Reference proteome</keyword>
<dbReference type="Pfam" id="PF15613">
    <property type="entry name" value="WSD"/>
    <property type="match status" value="1"/>
</dbReference>
<feature type="region of interest" description="Disordered" evidence="5">
    <location>
        <begin position="711"/>
        <end position="786"/>
    </location>
</feature>
<feature type="compositionally biased region" description="Acidic residues" evidence="5">
    <location>
        <begin position="968"/>
        <end position="985"/>
    </location>
</feature>
<keyword evidence="4" id="KW-0175">Coiled coil</keyword>
<dbReference type="GO" id="GO:0031509">
    <property type="term" value="P:subtelomeric heterochromatin formation"/>
    <property type="evidence" value="ECO:0007669"/>
    <property type="project" value="TreeGrafter"/>
</dbReference>
<feature type="compositionally biased region" description="Basic residues" evidence="5">
    <location>
        <begin position="752"/>
        <end position="764"/>
    </location>
</feature>
<dbReference type="InterPro" id="IPR018501">
    <property type="entry name" value="DDT_dom"/>
</dbReference>
<feature type="compositionally biased region" description="Basic residues" evidence="5">
    <location>
        <begin position="1038"/>
        <end position="1053"/>
    </location>
</feature>
<dbReference type="Pfam" id="PF02791">
    <property type="entry name" value="DDT"/>
    <property type="match status" value="1"/>
</dbReference>
<evidence type="ECO:0000313" key="8">
    <source>
        <dbReference type="EMBL" id="KAK3214353.1"/>
    </source>
</evidence>
<gene>
    <name evidence="8" type="ORF">GRF29_28g2887064</name>
</gene>
<dbReference type="AlphaFoldDB" id="A0AAN6M1Y1"/>
<feature type="domain" description="DDT" evidence="6">
    <location>
        <begin position="446"/>
        <end position="509"/>
    </location>
</feature>
<reference evidence="8 9" key="1">
    <citation type="submission" date="2021-02" db="EMBL/GenBank/DDBJ databases">
        <title>Genome assembly of Pseudopithomyces chartarum.</title>
        <authorList>
            <person name="Jauregui R."/>
            <person name="Singh J."/>
            <person name="Voisey C."/>
        </authorList>
    </citation>
    <scope>NUCLEOTIDE SEQUENCE [LARGE SCALE GENOMIC DNA]</scope>
    <source>
        <strain evidence="8 9">AGR01</strain>
    </source>
</reference>
<keyword evidence="2 3" id="KW-0539">Nucleus</keyword>
<organism evidence="8 9">
    <name type="scientific">Pseudopithomyces chartarum</name>
    <dbReference type="NCBI Taxonomy" id="1892770"/>
    <lineage>
        <taxon>Eukaryota</taxon>
        <taxon>Fungi</taxon>
        <taxon>Dikarya</taxon>
        <taxon>Ascomycota</taxon>
        <taxon>Pezizomycotina</taxon>
        <taxon>Dothideomycetes</taxon>
        <taxon>Pleosporomycetidae</taxon>
        <taxon>Pleosporales</taxon>
        <taxon>Massarineae</taxon>
        <taxon>Didymosphaeriaceae</taxon>
        <taxon>Pseudopithomyces</taxon>
    </lineage>
</organism>